<feature type="signal peptide" evidence="1">
    <location>
        <begin position="1"/>
        <end position="21"/>
    </location>
</feature>
<evidence type="ECO:0000256" key="1">
    <source>
        <dbReference type="SAM" id="SignalP"/>
    </source>
</evidence>
<dbReference type="RefSeq" id="WP_170201354.1">
    <property type="nucleotide sequence ID" value="NZ_RJKE01000001.1"/>
</dbReference>
<dbReference type="Pfam" id="PF13669">
    <property type="entry name" value="Glyoxalase_4"/>
    <property type="match status" value="1"/>
</dbReference>
<evidence type="ECO:0000313" key="2">
    <source>
        <dbReference type="EMBL" id="ROO84682.1"/>
    </source>
</evidence>
<comment type="caution">
    <text evidence="2">The sequence shown here is derived from an EMBL/GenBank/DDBJ whole genome shotgun (WGS) entry which is preliminary data.</text>
</comment>
<feature type="chain" id="PRO_5018126858" evidence="1">
    <location>
        <begin position="22"/>
        <end position="318"/>
    </location>
</feature>
<dbReference type="Gene3D" id="3.10.180.10">
    <property type="entry name" value="2,3-Dihydroxybiphenyl 1,2-Dioxygenase, domain 1"/>
    <property type="match status" value="1"/>
</dbReference>
<keyword evidence="3" id="KW-1185">Reference proteome</keyword>
<organism evidence="2 3">
    <name type="scientific">Actinocorallia herbida</name>
    <dbReference type="NCBI Taxonomy" id="58109"/>
    <lineage>
        <taxon>Bacteria</taxon>
        <taxon>Bacillati</taxon>
        <taxon>Actinomycetota</taxon>
        <taxon>Actinomycetes</taxon>
        <taxon>Streptosporangiales</taxon>
        <taxon>Thermomonosporaceae</taxon>
        <taxon>Actinocorallia</taxon>
    </lineage>
</organism>
<keyword evidence="2" id="KW-0560">Oxidoreductase</keyword>
<sequence>MHFSKIARALALGLVPVLALAFPGAGMTEDGVERPRTGPLGAPDHVGFAVADIDAAVRQLRIGTGNRFTQIRTTQPVVAVAGFGSSRIEMRRARTLRGSPHLELIESDAPGPWSATPAQAKPFLSYTVTDVDDAASRLANAGFQRVADSGAFAFWKGAGGVLVQLIENSAAPTGQDAGQPPGIDLGAVRNVSILPCPVTSVRTQVSAVSGISFSPEVSYDMPWQLSNGSSVFVHETVSLGSTNAPYVSIVTQAPALPDNACTTTSTPFYPVFLTGDVPAAGTQLDAAGWARLATANPMVSLHRASGISVEIAHTSFLP</sequence>
<dbReference type="AlphaFoldDB" id="A0A3N1CTP1"/>
<reference evidence="2 3" key="1">
    <citation type="submission" date="2018-11" db="EMBL/GenBank/DDBJ databases">
        <title>Sequencing the genomes of 1000 actinobacteria strains.</title>
        <authorList>
            <person name="Klenk H.-P."/>
        </authorList>
    </citation>
    <scope>NUCLEOTIDE SEQUENCE [LARGE SCALE GENOMIC DNA]</scope>
    <source>
        <strain evidence="2 3">DSM 44254</strain>
    </source>
</reference>
<dbReference type="SUPFAM" id="SSF54593">
    <property type="entry name" value="Glyoxalase/Bleomycin resistance protein/Dihydroxybiphenyl dioxygenase"/>
    <property type="match status" value="1"/>
</dbReference>
<evidence type="ECO:0000313" key="3">
    <source>
        <dbReference type="Proteomes" id="UP000272400"/>
    </source>
</evidence>
<keyword evidence="2" id="KW-0223">Dioxygenase</keyword>
<protein>
    <submittedName>
        <fullName evidence="2">Glyoxalase/bleomycin resistance protein/dioxygenase superfamily protein</fullName>
    </submittedName>
</protein>
<accession>A0A3N1CTP1</accession>
<dbReference type="EMBL" id="RJKE01000001">
    <property type="protein sequence ID" value="ROO84682.1"/>
    <property type="molecule type" value="Genomic_DNA"/>
</dbReference>
<keyword evidence="1" id="KW-0732">Signal</keyword>
<dbReference type="InterPro" id="IPR029068">
    <property type="entry name" value="Glyas_Bleomycin-R_OHBP_Dase"/>
</dbReference>
<dbReference type="GO" id="GO:0051213">
    <property type="term" value="F:dioxygenase activity"/>
    <property type="evidence" value="ECO:0007669"/>
    <property type="project" value="UniProtKB-KW"/>
</dbReference>
<dbReference type="Proteomes" id="UP000272400">
    <property type="component" value="Unassembled WGS sequence"/>
</dbReference>
<proteinExistence type="predicted"/>
<gene>
    <name evidence="2" type="ORF">EDD29_2209</name>
</gene>
<name>A0A3N1CTP1_9ACTN</name>